<comment type="caution">
    <text evidence="3">The sequence shown here is derived from an EMBL/GenBank/DDBJ whole genome shotgun (WGS) entry which is preliminary data.</text>
</comment>
<feature type="transmembrane region" description="Helical" evidence="1">
    <location>
        <begin position="117"/>
        <end position="140"/>
    </location>
</feature>
<dbReference type="InterPro" id="IPR025749">
    <property type="entry name" value="Sphingomyelin_synth-like_dom"/>
</dbReference>
<feature type="transmembrane region" description="Helical" evidence="1">
    <location>
        <begin position="87"/>
        <end position="105"/>
    </location>
</feature>
<feature type="domain" description="Sphingomyelin synthase-like" evidence="2">
    <location>
        <begin position="159"/>
        <end position="219"/>
    </location>
</feature>
<accession>A0ABQ6N7L3</accession>
<evidence type="ECO:0000313" key="3">
    <source>
        <dbReference type="EMBL" id="GMI42299.1"/>
    </source>
</evidence>
<sequence length="230" mass="25553">MWPFSSPLSAPSSAAAPVSMCEFSGLPPGITPETPLKTCFTIFFFASLFYLATLKFVEDTALVNLKARCPKLYDFGWNLIPGAPSRWLDYVCFGCIGFLLYMVFWEEGGHPDVARWVLMWVTFGGVFSATLHSCTIVGDVSWANDAAGKNSMFTGGFCDRLMSNHTFNMGITVAAITLHYGLPEWLPPAFVFVFSVAMLASRQHYTVDIVLAWWVLGAVRWHCTNVCNNQ</sequence>
<gene>
    <name evidence="3" type="ORF">TeGR_g6629</name>
</gene>
<keyword evidence="1" id="KW-0472">Membrane</keyword>
<evidence type="ECO:0000259" key="2">
    <source>
        <dbReference type="Pfam" id="PF14360"/>
    </source>
</evidence>
<dbReference type="Pfam" id="PF14360">
    <property type="entry name" value="PAP2_C"/>
    <property type="match status" value="1"/>
</dbReference>
<evidence type="ECO:0000313" key="4">
    <source>
        <dbReference type="Proteomes" id="UP001165060"/>
    </source>
</evidence>
<organism evidence="3 4">
    <name type="scientific">Tetraparma gracilis</name>
    <dbReference type="NCBI Taxonomy" id="2962635"/>
    <lineage>
        <taxon>Eukaryota</taxon>
        <taxon>Sar</taxon>
        <taxon>Stramenopiles</taxon>
        <taxon>Ochrophyta</taxon>
        <taxon>Bolidophyceae</taxon>
        <taxon>Parmales</taxon>
        <taxon>Triparmaceae</taxon>
        <taxon>Tetraparma</taxon>
    </lineage>
</organism>
<evidence type="ECO:0000256" key="1">
    <source>
        <dbReference type="SAM" id="Phobius"/>
    </source>
</evidence>
<dbReference type="Proteomes" id="UP001165060">
    <property type="component" value="Unassembled WGS sequence"/>
</dbReference>
<keyword evidence="1" id="KW-0812">Transmembrane</keyword>
<reference evidence="3 4" key="1">
    <citation type="journal article" date="2023" name="Commun. Biol.">
        <title>Genome analysis of Parmales, the sister group of diatoms, reveals the evolutionary specialization of diatoms from phago-mixotrophs to photoautotrophs.</title>
        <authorList>
            <person name="Ban H."/>
            <person name="Sato S."/>
            <person name="Yoshikawa S."/>
            <person name="Yamada K."/>
            <person name="Nakamura Y."/>
            <person name="Ichinomiya M."/>
            <person name="Sato N."/>
            <person name="Blanc-Mathieu R."/>
            <person name="Endo H."/>
            <person name="Kuwata A."/>
            <person name="Ogata H."/>
        </authorList>
    </citation>
    <scope>NUCLEOTIDE SEQUENCE [LARGE SCALE GENOMIC DNA]</scope>
</reference>
<proteinExistence type="predicted"/>
<keyword evidence="1" id="KW-1133">Transmembrane helix</keyword>
<protein>
    <recommendedName>
        <fullName evidence="2">Sphingomyelin synthase-like domain-containing protein</fullName>
    </recommendedName>
</protein>
<name>A0ABQ6N7L3_9STRA</name>
<keyword evidence="4" id="KW-1185">Reference proteome</keyword>
<dbReference type="EMBL" id="BRYB01001059">
    <property type="protein sequence ID" value="GMI42299.1"/>
    <property type="molecule type" value="Genomic_DNA"/>
</dbReference>